<evidence type="ECO:0000313" key="1">
    <source>
        <dbReference type="EMBL" id="WRL61738.1"/>
    </source>
</evidence>
<evidence type="ECO:0000313" key="2">
    <source>
        <dbReference type="Proteomes" id="UP001324287"/>
    </source>
</evidence>
<accession>A0ABZ1AT43</accession>
<keyword evidence="2" id="KW-1185">Reference proteome</keyword>
<dbReference type="RefSeq" id="WP_324273099.1">
    <property type="nucleotide sequence ID" value="NZ_CP141261.1"/>
</dbReference>
<name>A0ABZ1AT43_9ACTN</name>
<proteinExistence type="predicted"/>
<organism evidence="1 2">
    <name type="scientific">Blastococcus brunescens</name>
    <dbReference type="NCBI Taxonomy" id="1564165"/>
    <lineage>
        <taxon>Bacteria</taxon>
        <taxon>Bacillati</taxon>
        <taxon>Actinomycetota</taxon>
        <taxon>Actinomycetes</taxon>
        <taxon>Geodermatophilales</taxon>
        <taxon>Geodermatophilaceae</taxon>
        <taxon>Blastococcus</taxon>
    </lineage>
</organism>
<dbReference type="EMBL" id="CP141261">
    <property type="protein sequence ID" value="WRL61738.1"/>
    <property type="molecule type" value="Genomic_DNA"/>
</dbReference>
<evidence type="ECO:0008006" key="3">
    <source>
        <dbReference type="Google" id="ProtNLM"/>
    </source>
</evidence>
<reference evidence="1 2" key="1">
    <citation type="submission" date="2023-12" db="EMBL/GenBank/DDBJ databases">
        <title>Blastococcus brunescens sp. nov., an actonobacterium isolated from sandstone collected in sahara desert.</title>
        <authorList>
            <person name="Gtari M."/>
            <person name="Ghodhbane F."/>
        </authorList>
    </citation>
    <scope>NUCLEOTIDE SEQUENCE [LARGE SCALE GENOMIC DNA]</scope>
    <source>
        <strain evidence="1 2">BMG 8361</strain>
    </source>
</reference>
<dbReference type="Proteomes" id="UP001324287">
    <property type="component" value="Chromosome"/>
</dbReference>
<sequence>MLDRRHRARRRRRPLALPGDPLRAGDVVVAIGSSTGLEQLERRLAGRSDG</sequence>
<protein>
    <recommendedName>
        <fullName evidence="3">RCK C-terminal domain-containing protein</fullName>
    </recommendedName>
</protein>
<gene>
    <name evidence="1" type="ORF">U6N30_16530</name>
</gene>